<feature type="chain" id="PRO_5032625066" description="Leucine-rich repeat domain-containing protein" evidence="2">
    <location>
        <begin position="29"/>
        <end position="359"/>
    </location>
</feature>
<keyword evidence="2" id="KW-0732">Signal</keyword>
<evidence type="ECO:0000313" key="3">
    <source>
        <dbReference type="EMBL" id="MBB2994602.1"/>
    </source>
</evidence>
<evidence type="ECO:0008006" key="5">
    <source>
        <dbReference type="Google" id="ProtNLM"/>
    </source>
</evidence>
<name>A0A839QN10_9MICC</name>
<accession>A0A839QN10</accession>
<organism evidence="3 4">
    <name type="scientific">Paeniglutamicibacter cryotolerans</name>
    <dbReference type="NCBI Taxonomy" id="670079"/>
    <lineage>
        <taxon>Bacteria</taxon>
        <taxon>Bacillati</taxon>
        <taxon>Actinomycetota</taxon>
        <taxon>Actinomycetes</taxon>
        <taxon>Micrococcales</taxon>
        <taxon>Micrococcaceae</taxon>
        <taxon>Paeniglutamicibacter</taxon>
    </lineage>
</organism>
<gene>
    <name evidence="3" type="ORF">E9229_000793</name>
</gene>
<evidence type="ECO:0000313" key="4">
    <source>
        <dbReference type="Proteomes" id="UP000523000"/>
    </source>
</evidence>
<keyword evidence="4" id="KW-1185">Reference proteome</keyword>
<feature type="compositionally biased region" description="Basic and acidic residues" evidence="1">
    <location>
        <begin position="240"/>
        <end position="259"/>
    </location>
</feature>
<dbReference type="InterPro" id="IPR032675">
    <property type="entry name" value="LRR_dom_sf"/>
</dbReference>
<reference evidence="3 4" key="1">
    <citation type="submission" date="2020-08" db="EMBL/GenBank/DDBJ databases">
        <title>Sequencing the genomes of 1000 actinobacteria strains.</title>
        <authorList>
            <person name="Klenk H.-P."/>
        </authorList>
    </citation>
    <scope>NUCLEOTIDE SEQUENCE [LARGE SCALE GENOMIC DNA]</scope>
    <source>
        <strain evidence="3 4">DSM 22826</strain>
    </source>
</reference>
<dbReference type="Gene3D" id="3.80.10.10">
    <property type="entry name" value="Ribonuclease Inhibitor"/>
    <property type="match status" value="1"/>
</dbReference>
<feature type="region of interest" description="Disordered" evidence="1">
    <location>
        <begin position="313"/>
        <end position="350"/>
    </location>
</feature>
<sequence>MLWKITALTATAASAAGALVGTSMPAQAAAKTIYTQCTADGLPQKLTKKTLSTGRYIVCTDLADLSALKGAKKLESLSLNGSKKLKITGTSKLQSLSTGPTKVTSLGNIARLKHLANLMISTTKSFNYAQLASRNQLLSLEVNTGTSTINLASVAALPKLGWFVLDGENKQSLSQLKKSKSLQLIFLSADRKVKLKKGQTYKFTAATTQKFGVATLRSTIGWKYTPKEVQLREIYRCRRGDPCRSKGKQTGKDPRDEQNIHSSAYPRENRFRQAQSRGEVHPQGTDGDGSQRHGEELQGLEHRHFQVQLPVAAQHKEHQGGDQAQLQGHQRRCRQDPAPANRLHRDRHGQNILRFHCQH</sequence>
<feature type="region of interest" description="Disordered" evidence="1">
    <location>
        <begin position="240"/>
        <end position="293"/>
    </location>
</feature>
<dbReference type="AlphaFoldDB" id="A0A839QN10"/>
<dbReference type="RefSeq" id="WP_183509963.1">
    <property type="nucleotide sequence ID" value="NZ_BAABGK010000009.1"/>
</dbReference>
<dbReference type="EMBL" id="JACHVS010000001">
    <property type="protein sequence ID" value="MBB2994602.1"/>
    <property type="molecule type" value="Genomic_DNA"/>
</dbReference>
<proteinExistence type="predicted"/>
<dbReference type="Proteomes" id="UP000523000">
    <property type="component" value="Unassembled WGS sequence"/>
</dbReference>
<evidence type="ECO:0000256" key="1">
    <source>
        <dbReference type="SAM" id="MobiDB-lite"/>
    </source>
</evidence>
<feature type="signal peptide" evidence="2">
    <location>
        <begin position="1"/>
        <end position="28"/>
    </location>
</feature>
<dbReference type="SUPFAM" id="SSF52058">
    <property type="entry name" value="L domain-like"/>
    <property type="match status" value="1"/>
</dbReference>
<evidence type="ECO:0000256" key="2">
    <source>
        <dbReference type="SAM" id="SignalP"/>
    </source>
</evidence>
<protein>
    <recommendedName>
        <fullName evidence="5">Leucine-rich repeat domain-containing protein</fullName>
    </recommendedName>
</protein>
<comment type="caution">
    <text evidence="3">The sequence shown here is derived from an EMBL/GenBank/DDBJ whole genome shotgun (WGS) entry which is preliminary data.</text>
</comment>